<accession>A0A4Z2ED20</accession>
<evidence type="ECO:0000256" key="1">
    <source>
        <dbReference type="SAM" id="MobiDB-lite"/>
    </source>
</evidence>
<gene>
    <name evidence="2" type="ORF">EYF80_063196</name>
</gene>
<reference evidence="2 3" key="1">
    <citation type="submission" date="2019-03" db="EMBL/GenBank/DDBJ databases">
        <title>First draft genome of Liparis tanakae, snailfish: a comprehensive survey of snailfish specific genes.</title>
        <authorList>
            <person name="Kim W."/>
            <person name="Song I."/>
            <person name="Jeong J.-H."/>
            <person name="Kim D."/>
            <person name="Kim S."/>
            <person name="Ryu S."/>
            <person name="Song J.Y."/>
            <person name="Lee S.K."/>
        </authorList>
    </citation>
    <scope>NUCLEOTIDE SEQUENCE [LARGE SCALE GENOMIC DNA]</scope>
    <source>
        <tissue evidence="2">Muscle</tissue>
    </source>
</reference>
<sequence>MWSRVETDVFTQNPRLSAAGGKRLQTHSEAHGEKPGSAPPPGNPEETSHWPIGSRREGMFQNENERRHQDAAAGTPHTGRSGLPLVPCSG</sequence>
<name>A0A4Z2ED20_9TELE</name>
<protein>
    <submittedName>
        <fullName evidence="2">Uncharacterized protein</fullName>
    </submittedName>
</protein>
<evidence type="ECO:0000313" key="3">
    <source>
        <dbReference type="Proteomes" id="UP000314294"/>
    </source>
</evidence>
<organism evidence="2 3">
    <name type="scientific">Liparis tanakae</name>
    <name type="common">Tanaka's snailfish</name>
    <dbReference type="NCBI Taxonomy" id="230148"/>
    <lineage>
        <taxon>Eukaryota</taxon>
        <taxon>Metazoa</taxon>
        <taxon>Chordata</taxon>
        <taxon>Craniata</taxon>
        <taxon>Vertebrata</taxon>
        <taxon>Euteleostomi</taxon>
        <taxon>Actinopterygii</taxon>
        <taxon>Neopterygii</taxon>
        <taxon>Teleostei</taxon>
        <taxon>Neoteleostei</taxon>
        <taxon>Acanthomorphata</taxon>
        <taxon>Eupercaria</taxon>
        <taxon>Perciformes</taxon>
        <taxon>Cottioidei</taxon>
        <taxon>Cottales</taxon>
        <taxon>Liparidae</taxon>
        <taxon>Liparis</taxon>
    </lineage>
</organism>
<evidence type="ECO:0000313" key="2">
    <source>
        <dbReference type="EMBL" id="TNN26668.1"/>
    </source>
</evidence>
<dbReference type="AlphaFoldDB" id="A0A4Z2ED20"/>
<dbReference type="EMBL" id="SRLO01009759">
    <property type="protein sequence ID" value="TNN26668.1"/>
    <property type="molecule type" value="Genomic_DNA"/>
</dbReference>
<feature type="compositionally biased region" description="Basic and acidic residues" evidence="1">
    <location>
        <begin position="54"/>
        <end position="70"/>
    </location>
</feature>
<comment type="caution">
    <text evidence="2">The sequence shown here is derived from an EMBL/GenBank/DDBJ whole genome shotgun (WGS) entry which is preliminary data.</text>
</comment>
<proteinExistence type="predicted"/>
<keyword evidence="3" id="KW-1185">Reference proteome</keyword>
<dbReference type="Proteomes" id="UP000314294">
    <property type="component" value="Unassembled WGS sequence"/>
</dbReference>
<feature type="region of interest" description="Disordered" evidence="1">
    <location>
        <begin position="1"/>
        <end position="90"/>
    </location>
</feature>